<feature type="compositionally biased region" description="Basic and acidic residues" evidence="2">
    <location>
        <begin position="1"/>
        <end position="11"/>
    </location>
</feature>
<feature type="compositionally biased region" description="Polar residues" evidence="2">
    <location>
        <begin position="90"/>
        <end position="105"/>
    </location>
</feature>
<gene>
    <name evidence="3" type="ORF">M9Y10_045673</name>
</gene>
<feature type="region of interest" description="Disordered" evidence="2">
    <location>
        <begin position="1"/>
        <end position="25"/>
    </location>
</feature>
<dbReference type="PANTHER" id="PTHR31809">
    <property type="entry name" value="BUD13 HOMOLOG"/>
    <property type="match status" value="1"/>
</dbReference>
<comment type="caution">
    <text evidence="3">The sequence shown here is derived from an EMBL/GenBank/DDBJ whole genome shotgun (WGS) entry which is preliminary data.</text>
</comment>
<dbReference type="PANTHER" id="PTHR31809:SF0">
    <property type="entry name" value="BUD13 HOMOLOG"/>
    <property type="match status" value="1"/>
</dbReference>
<evidence type="ECO:0000256" key="2">
    <source>
        <dbReference type="SAM" id="MobiDB-lite"/>
    </source>
</evidence>
<comment type="similarity">
    <text evidence="1">Belongs to the CWC26 family.</text>
</comment>
<name>A0ABR2JYU6_9EUKA</name>
<evidence type="ECO:0000313" key="3">
    <source>
        <dbReference type="EMBL" id="KAK8883025.1"/>
    </source>
</evidence>
<organism evidence="3 4">
    <name type="scientific">Tritrichomonas musculus</name>
    <dbReference type="NCBI Taxonomy" id="1915356"/>
    <lineage>
        <taxon>Eukaryota</taxon>
        <taxon>Metamonada</taxon>
        <taxon>Parabasalia</taxon>
        <taxon>Tritrichomonadida</taxon>
        <taxon>Tritrichomonadidae</taxon>
        <taxon>Tritrichomonas</taxon>
    </lineage>
</organism>
<protein>
    <submittedName>
        <fullName evidence="3">Pre-mRNA-splicing factor cwc26</fullName>
    </submittedName>
</protein>
<sequence length="206" mass="23530">MSSSKSLEKYTKPINRSHRSHGSKMTIVDNDLASAFSKDEIASFQGRTSVVGYGERKLGKWDDDGDDEIAKPAAETKESIQEQFDPEQIASDNESSDEAQSTINAGESKWLEFQRQLAISSKKLDNQDAKKEYFLEDPLIMIRRKKLRESNQPQINYGPPNRFGIKPGLWWDGIDRSNGYEKRRFKMINQAEAKKQQNYKASVADM</sequence>
<evidence type="ECO:0000313" key="4">
    <source>
        <dbReference type="Proteomes" id="UP001470230"/>
    </source>
</evidence>
<dbReference type="InterPro" id="IPR051112">
    <property type="entry name" value="CWC26_splicing_factor"/>
</dbReference>
<dbReference type="InterPro" id="IPR018609">
    <property type="entry name" value="Bud13"/>
</dbReference>
<proteinExistence type="inferred from homology"/>
<reference evidence="3 4" key="1">
    <citation type="submission" date="2024-04" db="EMBL/GenBank/DDBJ databases">
        <title>Tritrichomonas musculus Genome.</title>
        <authorList>
            <person name="Alves-Ferreira E."/>
            <person name="Grigg M."/>
            <person name="Lorenzi H."/>
            <person name="Galac M."/>
        </authorList>
    </citation>
    <scope>NUCLEOTIDE SEQUENCE [LARGE SCALE GENOMIC DNA]</scope>
    <source>
        <strain evidence="3 4">EAF2021</strain>
    </source>
</reference>
<feature type="compositionally biased region" description="Basic and acidic residues" evidence="2">
    <location>
        <begin position="55"/>
        <end position="80"/>
    </location>
</feature>
<dbReference type="Proteomes" id="UP001470230">
    <property type="component" value="Unassembled WGS sequence"/>
</dbReference>
<keyword evidence="4" id="KW-1185">Reference proteome</keyword>
<feature type="region of interest" description="Disordered" evidence="2">
    <location>
        <begin position="55"/>
        <end position="105"/>
    </location>
</feature>
<evidence type="ECO:0000256" key="1">
    <source>
        <dbReference type="ARBA" id="ARBA00011069"/>
    </source>
</evidence>
<dbReference type="EMBL" id="JAPFFF010000009">
    <property type="protein sequence ID" value="KAK8883025.1"/>
    <property type="molecule type" value="Genomic_DNA"/>
</dbReference>
<dbReference type="Pfam" id="PF09736">
    <property type="entry name" value="Bud13"/>
    <property type="match status" value="1"/>
</dbReference>
<accession>A0ABR2JYU6</accession>